<dbReference type="AlphaFoldDB" id="A0ABC8TB87"/>
<keyword evidence="3" id="KW-0344">Guanine-nucleotide releasing factor</keyword>
<evidence type="ECO:0000256" key="2">
    <source>
        <dbReference type="ARBA" id="ARBA00004514"/>
    </source>
</evidence>
<dbReference type="InterPro" id="IPR023394">
    <property type="entry name" value="Sec7_C_sf"/>
</dbReference>
<dbReference type="FunFam" id="1.10.220.20:FF:000005">
    <property type="entry name" value="ARF guanine-nucleotide exchange factor GNOM"/>
    <property type="match status" value="1"/>
</dbReference>
<evidence type="ECO:0000313" key="5">
    <source>
        <dbReference type="EMBL" id="CAK9164754.1"/>
    </source>
</evidence>
<comment type="subcellular location">
    <subcellularLocation>
        <location evidence="2">Cytoplasm</location>
        <location evidence="2">Cytosol</location>
    </subcellularLocation>
    <subcellularLocation>
        <location evidence="1">Membrane</location>
        <topology evidence="1">Peripheral membrane protein</topology>
        <orientation evidence="1">Cytoplasmic side</orientation>
    </subcellularLocation>
</comment>
<dbReference type="GO" id="GO:0005085">
    <property type="term" value="F:guanyl-nucleotide exchange factor activity"/>
    <property type="evidence" value="ECO:0007669"/>
    <property type="project" value="UniProtKB-KW"/>
</dbReference>
<dbReference type="Gene3D" id="1.10.220.20">
    <property type="match status" value="1"/>
</dbReference>
<organism evidence="5 6">
    <name type="scientific">Ilex paraguariensis</name>
    <name type="common">yerba mate</name>
    <dbReference type="NCBI Taxonomy" id="185542"/>
    <lineage>
        <taxon>Eukaryota</taxon>
        <taxon>Viridiplantae</taxon>
        <taxon>Streptophyta</taxon>
        <taxon>Embryophyta</taxon>
        <taxon>Tracheophyta</taxon>
        <taxon>Spermatophyta</taxon>
        <taxon>Magnoliopsida</taxon>
        <taxon>eudicotyledons</taxon>
        <taxon>Gunneridae</taxon>
        <taxon>Pentapetalae</taxon>
        <taxon>asterids</taxon>
        <taxon>campanulids</taxon>
        <taxon>Aquifoliales</taxon>
        <taxon>Aquifoliaceae</taxon>
        <taxon>Ilex</taxon>
    </lineage>
</organism>
<dbReference type="PANTHER" id="PTHR10663:SF388">
    <property type="entry name" value="GOLGI-SPECIFIC BREFELDIN A-RESISTANCE GUANINE NUCLEOTIDE EXCHANGE FACTOR 1"/>
    <property type="match status" value="1"/>
</dbReference>
<dbReference type="PROSITE" id="PS50190">
    <property type="entry name" value="SEC7"/>
    <property type="match status" value="1"/>
</dbReference>
<protein>
    <recommendedName>
        <fullName evidence="4">SEC7 domain-containing protein</fullName>
    </recommendedName>
</protein>
<comment type="caution">
    <text evidence="5">The sequence shown here is derived from an EMBL/GenBank/DDBJ whole genome shotgun (WGS) entry which is preliminary data.</text>
</comment>
<dbReference type="Gene3D" id="1.10.1000.11">
    <property type="entry name" value="Arf Nucleotide-binding Site Opener,domain 2"/>
    <property type="match status" value="1"/>
</dbReference>
<dbReference type="PANTHER" id="PTHR10663">
    <property type="entry name" value="GUANYL-NUCLEOTIDE EXCHANGE FACTOR"/>
    <property type="match status" value="1"/>
</dbReference>
<gene>
    <name evidence="5" type="ORF">ILEXP_LOCUS33903</name>
</gene>
<sequence length="515" mass="57687">MNPTEYLQPFLDVIRFEETGAPIKGVALSSVYKILNLDVLDLNTVNVKDAMHLVVDVVTSCRFKVTDPASEEVDLMKLLQVLLACLKSKASVMLNNQHVCTIVNTCFRVVHLSGTKENGNGTSEYDGQPSFGSFSSNVVGSLVTAVMDEDVLAQGNGKDVVSYDMELMTEPYGVLCMVGIFHFLCSLLNVIVHMGMGPKSNTIAFDEDVPLLALGLVNSAIELGGPSIRRHPRLLSLVQDELFRNLMQFGLSMNPLILLMVCSVVLSLHHHLRSELKLQLETFFSCVILRLAQGCYGASYQPQKAFMVEMYANLDCDITCSNVFEDLANLLSKSAFPVNCLLSVMHILAVDGLIAVIQGITERISNGSVSSEQGPVTLEEYIPFWMVKCGNYSDPDHWVPFVRRRKYIKRRLMIGVDHFNRDPKKGLEFLQGTHLLLDKLDPQSVACFFRYTAGLDKNLVGDFLGNYDEFCVQVLHEFAWTFDFQYMNLDTALRLFLETFRLPGESQKIQRVLVF</sequence>
<dbReference type="GO" id="GO:0016020">
    <property type="term" value="C:membrane"/>
    <property type="evidence" value="ECO:0007669"/>
    <property type="project" value="UniProtKB-SubCell"/>
</dbReference>
<dbReference type="GO" id="GO:0012505">
    <property type="term" value="C:endomembrane system"/>
    <property type="evidence" value="ECO:0007669"/>
    <property type="project" value="UniProtKB-ARBA"/>
</dbReference>
<dbReference type="InterPro" id="IPR032691">
    <property type="entry name" value="Mon2/Sec7/BIG1-like_HUS"/>
</dbReference>
<dbReference type="Pfam" id="PF01369">
    <property type="entry name" value="Sec7"/>
    <property type="match status" value="1"/>
</dbReference>
<dbReference type="GO" id="GO:0016192">
    <property type="term" value="P:vesicle-mediated transport"/>
    <property type="evidence" value="ECO:0007669"/>
    <property type="project" value="UniProtKB-ARBA"/>
</dbReference>
<dbReference type="EMBL" id="CAUOFW020004280">
    <property type="protein sequence ID" value="CAK9164754.1"/>
    <property type="molecule type" value="Genomic_DNA"/>
</dbReference>
<dbReference type="GO" id="GO:0005829">
    <property type="term" value="C:cytosol"/>
    <property type="evidence" value="ECO:0007669"/>
    <property type="project" value="UniProtKB-SubCell"/>
</dbReference>
<dbReference type="InterPro" id="IPR000904">
    <property type="entry name" value="Sec7_dom"/>
</dbReference>
<evidence type="ECO:0000256" key="3">
    <source>
        <dbReference type="ARBA" id="ARBA00022658"/>
    </source>
</evidence>
<evidence type="ECO:0000256" key="1">
    <source>
        <dbReference type="ARBA" id="ARBA00004287"/>
    </source>
</evidence>
<evidence type="ECO:0000313" key="6">
    <source>
        <dbReference type="Proteomes" id="UP001642360"/>
    </source>
</evidence>
<dbReference type="CDD" id="cd00171">
    <property type="entry name" value="Sec7"/>
    <property type="match status" value="1"/>
</dbReference>
<proteinExistence type="predicted"/>
<keyword evidence="6" id="KW-1185">Reference proteome</keyword>
<dbReference type="Proteomes" id="UP001642360">
    <property type="component" value="Unassembled WGS sequence"/>
</dbReference>
<dbReference type="Pfam" id="PF12783">
    <property type="entry name" value="Sec7-like_HUS"/>
    <property type="match status" value="1"/>
</dbReference>
<dbReference type="SMART" id="SM00222">
    <property type="entry name" value="Sec7"/>
    <property type="match status" value="1"/>
</dbReference>
<evidence type="ECO:0000259" key="4">
    <source>
        <dbReference type="PROSITE" id="PS50190"/>
    </source>
</evidence>
<name>A0ABC8TB87_9AQUA</name>
<dbReference type="SUPFAM" id="SSF48425">
    <property type="entry name" value="Sec7 domain"/>
    <property type="match status" value="1"/>
</dbReference>
<accession>A0ABC8TB87</accession>
<reference evidence="5 6" key="1">
    <citation type="submission" date="2024-02" db="EMBL/GenBank/DDBJ databases">
        <authorList>
            <person name="Vignale AGUSTIN F."/>
            <person name="Sosa J E."/>
            <person name="Modenutti C."/>
        </authorList>
    </citation>
    <scope>NUCLEOTIDE SEQUENCE [LARGE SCALE GENOMIC DNA]</scope>
</reference>
<feature type="domain" description="SEC7" evidence="4">
    <location>
        <begin position="401"/>
        <end position="513"/>
    </location>
</feature>
<dbReference type="InterPro" id="IPR035999">
    <property type="entry name" value="Sec7_dom_sf"/>
</dbReference>